<organism evidence="2 3">
    <name type="scientific">Paractinoplanes deccanensis</name>
    <dbReference type="NCBI Taxonomy" id="113561"/>
    <lineage>
        <taxon>Bacteria</taxon>
        <taxon>Bacillati</taxon>
        <taxon>Actinomycetota</taxon>
        <taxon>Actinomycetes</taxon>
        <taxon>Micromonosporales</taxon>
        <taxon>Micromonosporaceae</taxon>
        <taxon>Paractinoplanes</taxon>
    </lineage>
</organism>
<gene>
    <name evidence="2" type="ORF">Ade02nite_55640</name>
</gene>
<dbReference type="InterPro" id="IPR036866">
    <property type="entry name" value="RibonucZ/Hydroxyglut_hydro"/>
</dbReference>
<dbReference type="RefSeq" id="WP_239169105.1">
    <property type="nucleotide sequence ID" value="NZ_BAAABO010000020.1"/>
</dbReference>
<feature type="domain" description="Metallo-beta-lactamase" evidence="1">
    <location>
        <begin position="10"/>
        <end position="120"/>
    </location>
</feature>
<protein>
    <recommendedName>
        <fullName evidence="1">Metallo-beta-lactamase domain-containing protein</fullName>
    </recommendedName>
</protein>
<dbReference type="Pfam" id="PF12706">
    <property type="entry name" value="Lactamase_B_2"/>
    <property type="match status" value="1"/>
</dbReference>
<evidence type="ECO:0000313" key="2">
    <source>
        <dbReference type="EMBL" id="GID76923.1"/>
    </source>
</evidence>
<dbReference type="SUPFAM" id="SSF56281">
    <property type="entry name" value="Metallo-hydrolase/oxidoreductase"/>
    <property type="match status" value="1"/>
</dbReference>
<evidence type="ECO:0000259" key="1">
    <source>
        <dbReference type="Pfam" id="PF12706"/>
    </source>
</evidence>
<evidence type="ECO:0000313" key="3">
    <source>
        <dbReference type="Proteomes" id="UP000609879"/>
    </source>
</evidence>
<keyword evidence="3" id="KW-1185">Reference proteome</keyword>
<dbReference type="Gene3D" id="3.60.15.10">
    <property type="entry name" value="Ribonuclease Z/Hydroxyacylglutathione hydrolase-like"/>
    <property type="match status" value="1"/>
</dbReference>
<dbReference type="Proteomes" id="UP000609879">
    <property type="component" value="Unassembled WGS sequence"/>
</dbReference>
<accession>A0ABQ3YAD3</accession>
<sequence>MAVSGDGKAWYLLNASPDIRTQLIGTPALRPGPGLRETPIRGVLLTTAELDHTIGLLSLREAVSLTVYATSTVIAALAPMRAMLAAYTNVEWRDLPDMLDLDGGLTVDRLTVGTKRPRYAAGVDGNDWVSALRLYAPAAPRSDRIQTQRMYTKLEPDAVRSTAPAAAAPGDGIQTQRMYTELERDAVRSTAPAAVAPGEGIQAQRMYTKPDRDAARSTAPAAAARGDEIQAQRMYTDAAFVYATCLPIWSDQFDDFVAGAAGVLVDGTFGTDDELTRMTGRPGSAASMGHMPMVDSRPYFARHPGTRFWYGHLNNTNDAQGADVVEDGIELF</sequence>
<dbReference type="EMBL" id="BOMI01000111">
    <property type="protein sequence ID" value="GID76923.1"/>
    <property type="molecule type" value="Genomic_DNA"/>
</dbReference>
<proteinExistence type="predicted"/>
<dbReference type="InterPro" id="IPR001279">
    <property type="entry name" value="Metallo-B-lactamas"/>
</dbReference>
<reference evidence="2 3" key="1">
    <citation type="submission" date="2021-01" db="EMBL/GenBank/DDBJ databases">
        <title>Whole genome shotgun sequence of Actinoplanes deccanensis NBRC 13994.</title>
        <authorList>
            <person name="Komaki H."/>
            <person name="Tamura T."/>
        </authorList>
    </citation>
    <scope>NUCLEOTIDE SEQUENCE [LARGE SCALE GENOMIC DNA]</scope>
    <source>
        <strain evidence="2 3">NBRC 13994</strain>
    </source>
</reference>
<comment type="caution">
    <text evidence="2">The sequence shown here is derived from an EMBL/GenBank/DDBJ whole genome shotgun (WGS) entry which is preliminary data.</text>
</comment>
<name>A0ABQ3YAD3_9ACTN</name>